<keyword evidence="2" id="KW-1185">Reference proteome</keyword>
<dbReference type="AlphaFoldDB" id="A0A915E1B5"/>
<sequence>MKFEDDQWELLEDLKFLETYLEERPAHSSSLSQAKRPELNKDDEDIFESSGLDSFNDSPTLSTQGSGRNSAALSHKRKAKQGDMEVTILKALNAVNSSPSAEPFSHVALLVEDVHKKLKAVGKDARGILLQYTRGIENVAHEYEEWLIKHEE</sequence>
<proteinExistence type="predicted"/>
<name>A0A915E1B5_9BILA</name>
<dbReference type="Proteomes" id="UP000887574">
    <property type="component" value="Unplaced"/>
</dbReference>
<feature type="compositionally biased region" description="Polar residues" evidence="1">
    <location>
        <begin position="51"/>
        <end position="72"/>
    </location>
</feature>
<protein>
    <submittedName>
        <fullName evidence="3">Uncharacterized protein</fullName>
    </submittedName>
</protein>
<organism evidence="2 3">
    <name type="scientific">Ditylenchus dipsaci</name>
    <dbReference type="NCBI Taxonomy" id="166011"/>
    <lineage>
        <taxon>Eukaryota</taxon>
        <taxon>Metazoa</taxon>
        <taxon>Ecdysozoa</taxon>
        <taxon>Nematoda</taxon>
        <taxon>Chromadorea</taxon>
        <taxon>Rhabditida</taxon>
        <taxon>Tylenchina</taxon>
        <taxon>Tylenchomorpha</taxon>
        <taxon>Sphaerularioidea</taxon>
        <taxon>Anguinidae</taxon>
        <taxon>Anguininae</taxon>
        <taxon>Ditylenchus</taxon>
    </lineage>
</organism>
<evidence type="ECO:0000313" key="3">
    <source>
        <dbReference type="WBParaSite" id="jg25144"/>
    </source>
</evidence>
<reference evidence="3" key="1">
    <citation type="submission" date="2022-11" db="UniProtKB">
        <authorList>
            <consortium name="WormBaseParasite"/>
        </authorList>
    </citation>
    <scope>IDENTIFICATION</scope>
</reference>
<accession>A0A915E1B5</accession>
<evidence type="ECO:0000256" key="1">
    <source>
        <dbReference type="SAM" id="MobiDB-lite"/>
    </source>
</evidence>
<feature type="region of interest" description="Disordered" evidence="1">
    <location>
        <begin position="24"/>
        <end position="80"/>
    </location>
</feature>
<dbReference type="WBParaSite" id="jg25144">
    <property type="protein sequence ID" value="jg25144"/>
    <property type="gene ID" value="jg25144"/>
</dbReference>
<evidence type="ECO:0000313" key="2">
    <source>
        <dbReference type="Proteomes" id="UP000887574"/>
    </source>
</evidence>